<dbReference type="Pfam" id="PF00450">
    <property type="entry name" value="Peptidase_S10"/>
    <property type="match status" value="1"/>
</dbReference>
<dbReference type="AlphaFoldDB" id="A0AAP0BCW0"/>
<dbReference type="SUPFAM" id="SSF53474">
    <property type="entry name" value="alpha/beta-Hydrolases"/>
    <property type="match status" value="1"/>
</dbReference>
<dbReference type="Gene3D" id="3.40.50.1820">
    <property type="entry name" value="alpha/beta hydrolase"/>
    <property type="match status" value="1"/>
</dbReference>
<keyword evidence="2" id="KW-0645">Protease</keyword>
<accession>A0AAP0BCW0</accession>
<dbReference type="PANTHER" id="PTHR11802">
    <property type="entry name" value="SERINE PROTEASE FAMILY S10 SERINE CARBOXYPEPTIDASE"/>
    <property type="match status" value="1"/>
</dbReference>
<keyword evidence="2" id="KW-0378">Hydrolase</keyword>
<dbReference type="GO" id="GO:0016747">
    <property type="term" value="F:acyltransferase activity, transferring groups other than amino-acyl groups"/>
    <property type="evidence" value="ECO:0007669"/>
    <property type="project" value="TreeGrafter"/>
</dbReference>
<organism evidence="2 3">
    <name type="scientific">Platanthera zijinensis</name>
    <dbReference type="NCBI Taxonomy" id="2320716"/>
    <lineage>
        <taxon>Eukaryota</taxon>
        <taxon>Viridiplantae</taxon>
        <taxon>Streptophyta</taxon>
        <taxon>Embryophyta</taxon>
        <taxon>Tracheophyta</taxon>
        <taxon>Spermatophyta</taxon>
        <taxon>Magnoliopsida</taxon>
        <taxon>Liliopsida</taxon>
        <taxon>Asparagales</taxon>
        <taxon>Orchidaceae</taxon>
        <taxon>Orchidoideae</taxon>
        <taxon>Orchideae</taxon>
        <taxon>Orchidinae</taxon>
        <taxon>Platanthera</taxon>
    </lineage>
</organism>
<dbReference type="EMBL" id="JBBWWQ010000011">
    <property type="protein sequence ID" value="KAK8935455.1"/>
    <property type="molecule type" value="Genomic_DNA"/>
</dbReference>
<dbReference type="InterPro" id="IPR029058">
    <property type="entry name" value="AB_hydrolase_fold"/>
</dbReference>
<dbReference type="GO" id="GO:0004185">
    <property type="term" value="F:serine-type carboxypeptidase activity"/>
    <property type="evidence" value="ECO:0007669"/>
    <property type="project" value="InterPro"/>
</dbReference>
<dbReference type="GO" id="GO:0006508">
    <property type="term" value="P:proteolysis"/>
    <property type="evidence" value="ECO:0007669"/>
    <property type="project" value="InterPro"/>
</dbReference>
<comment type="similarity">
    <text evidence="1">Belongs to the peptidase S10 family.</text>
</comment>
<keyword evidence="2" id="KW-0121">Carboxypeptidase</keyword>
<sequence>MKIYNQFISEINIQNVLAPTCAGSMMAERRRAMLEGKINTEIMLDPPKSSDDPCSEDLSHLTNLWGNNPLVWKALHIKEGTLENWQFCKEDLNKKYIYSVESVVPYHFYLATKGYRSLFYSGDHDLKVPFTRTMEWIRSLNFSVIQGWRSWHFGGQVAGYTVLFSNNLTFATVLGGSHTPPTNKPTQSFSMFERWMSHELL</sequence>
<keyword evidence="3" id="KW-1185">Reference proteome</keyword>
<gene>
    <name evidence="2" type="primary">SCPL17</name>
    <name evidence="2" type="ORF">KSP39_PZI013606</name>
</gene>
<reference evidence="2 3" key="1">
    <citation type="journal article" date="2022" name="Nat. Plants">
        <title>Genomes of leafy and leafless Platanthera orchids illuminate the evolution of mycoheterotrophy.</title>
        <authorList>
            <person name="Li M.H."/>
            <person name="Liu K.W."/>
            <person name="Li Z."/>
            <person name="Lu H.C."/>
            <person name="Ye Q.L."/>
            <person name="Zhang D."/>
            <person name="Wang J.Y."/>
            <person name="Li Y.F."/>
            <person name="Zhong Z.M."/>
            <person name="Liu X."/>
            <person name="Yu X."/>
            <person name="Liu D.K."/>
            <person name="Tu X.D."/>
            <person name="Liu B."/>
            <person name="Hao Y."/>
            <person name="Liao X.Y."/>
            <person name="Jiang Y.T."/>
            <person name="Sun W.H."/>
            <person name="Chen J."/>
            <person name="Chen Y.Q."/>
            <person name="Ai Y."/>
            <person name="Zhai J.W."/>
            <person name="Wu S.S."/>
            <person name="Zhou Z."/>
            <person name="Hsiao Y.Y."/>
            <person name="Wu W.L."/>
            <person name="Chen Y.Y."/>
            <person name="Lin Y.F."/>
            <person name="Hsu J.L."/>
            <person name="Li C.Y."/>
            <person name="Wang Z.W."/>
            <person name="Zhao X."/>
            <person name="Zhong W.Y."/>
            <person name="Ma X.K."/>
            <person name="Ma L."/>
            <person name="Huang J."/>
            <person name="Chen G.Z."/>
            <person name="Huang M.Z."/>
            <person name="Huang L."/>
            <person name="Peng D.H."/>
            <person name="Luo Y.B."/>
            <person name="Zou S.Q."/>
            <person name="Chen S.P."/>
            <person name="Lan S."/>
            <person name="Tsai W.C."/>
            <person name="Van de Peer Y."/>
            <person name="Liu Z.J."/>
        </authorList>
    </citation>
    <scope>NUCLEOTIDE SEQUENCE [LARGE SCALE GENOMIC DNA]</scope>
    <source>
        <strain evidence="2">Lor287</strain>
    </source>
</reference>
<evidence type="ECO:0000313" key="2">
    <source>
        <dbReference type="EMBL" id="KAK8935455.1"/>
    </source>
</evidence>
<comment type="caution">
    <text evidence="2">The sequence shown here is derived from an EMBL/GenBank/DDBJ whole genome shotgun (WGS) entry which is preliminary data.</text>
</comment>
<name>A0AAP0BCW0_9ASPA</name>
<dbReference type="InterPro" id="IPR001563">
    <property type="entry name" value="Peptidase_S10"/>
</dbReference>
<dbReference type="Proteomes" id="UP001418222">
    <property type="component" value="Unassembled WGS sequence"/>
</dbReference>
<protein>
    <submittedName>
        <fullName evidence="2">Serine carboxypeptidase-like 17</fullName>
    </submittedName>
</protein>
<evidence type="ECO:0000313" key="3">
    <source>
        <dbReference type="Proteomes" id="UP001418222"/>
    </source>
</evidence>
<proteinExistence type="inferred from homology"/>
<evidence type="ECO:0000256" key="1">
    <source>
        <dbReference type="ARBA" id="ARBA00009431"/>
    </source>
</evidence>
<dbReference type="PANTHER" id="PTHR11802:SF461">
    <property type="entry name" value="OS02G0687900 PROTEIN"/>
    <property type="match status" value="1"/>
</dbReference>
<dbReference type="GO" id="GO:0019748">
    <property type="term" value="P:secondary metabolic process"/>
    <property type="evidence" value="ECO:0007669"/>
    <property type="project" value="TreeGrafter"/>
</dbReference>